<evidence type="ECO:0000256" key="4">
    <source>
        <dbReference type="ARBA" id="ARBA00022825"/>
    </source>
</evidence>
<dbReference type="PANTHER" id="PTHR43806:SF11">
    <property type="entry name" value="CEREVISIN-RELATED"/>
    <property type="match status" value="1"/>
</dbReference>
<name>A0ABN0UG36_9PSEU</name>
<dbReference type="Gene3D" id="3.40.50.200">
    <property type="entry name" value="Peptidase S8/S53 domain"/>
    <property type="match status" value="1"/>
</dbReference>
<accession>A0ABN0UG36</accession>
<dbReference type="PROSITE" id="PS00136">
    <property type="entry name" value="SUBTILASE_ASP"/>
    <property type="match status" value="1"/>
</dbReference>
<protein>
    <submittedName>
        <fullName evidence="7">S8/S53 family peptidase</fullName>
    </submittedName>
</protein>
<dbReference type="InterPro" id="IPR000209">
    <property type="entry name" value="Peptidase_S8/S53_dom"/>
</dbReference>
<evidence type="ECO:0000256" key="2">
    <source>
        <dbReference type="ARBA" id="ARBA00022670"/>
    </source>
</evidence>
<dbReference type="PANTHER" id="PTHR43806">
    <property type="entry name" value="PEPTIDASE S8"/>
    <property type="match status" value="1"/>
</dbReference>
<keyword evidence="2 5" id="KW-0645">Protease</keyword>
<dbReference type="CDD" id="cd00306">
    <property type="entry name" value="Peptidases_S8_S53"/>
    <property type="match status" value="1"/>
</dbReference>
<dbReference type="PRINTS" id="PR00723">
    <property type="entry name" value="SUBTILISIN"/>
</dbReference>
<evidence type="ECO:0000313" key="8">
    <source>
        <dbReference type="Proteomes" id="UP001500416"/>
    </source>
</evidence>
<dbReference type="EMBL" id="BAAABU010000017">
    <property type="protein sequence ID" value="GAA0249325.1"/>
    <property type="molecule type" value="Genomic_DNA"/>
</dbReference>
<sequence length="376" mass="40066">MPDYRYRPGELLVHADDCDAVTAPLAAAGYREAGGAGRTRLFTGGRTPVPDQLAALSSRRVSPNHLYTSDRIIWGSLRPRCTEDFLEDLPPLRSGDRVKVGVVDTGITRHDGAPHPYLDGRVTSTPEDIDPVVPDRDGNPTGSDGHGTFVAGLILREAPHAEVIMKGVVDRSTGDIEDLAVAHAITTLGEQGAQLINLSFSGHTWEDTPPLAIEDALLSLPDHVVVVAAAGNRGSTQVVYPAALTLGEHHAEVVAVGAAQVVGNDPATVATFSNHGPWVSAYSDGVDRTGPYFVPGYPTTCRHDDRPFTGWARWSGTSFAAATVTGRLAAVMAESRITAREAWAALKDEPEDTGAPNKIRVHHVNGEQVCPLVRPR</sequence>
<feature type="domain" description="Peptidase S8/S53" evidence="6">
    <location>
        <begin position="95"/>
        <end position="336"/>
    </location>
</feature>
<proteinExistence type="inferred from homology"/>
<dbReference type="PROSITE" id="PS51892">
    <property type="entry name" value="SUBTILASE"/>
    <property type="match status" value="1"/>
</dbReference>
<evidence type="ECO:0000256" key="1">
    <source>
        <dbReference type="ARBA" id="ARBA00011073"/>
    </source>
</evidence>
<dbReference type="Pfam" id="PF00082">
    <property type="entry name" value="Peptidase_S8"/>
    <property type="match status" value="1"/>
</dbReference>
<dbReference type="Proteomes" id="UP001500416">
    <property type="component" value="Unassembled WGS sequence"/>
</dbReference>
<keyword evidence="4 5" id="KW-0720">Serine protease</keyword>
<organism evidence="7 8">
    <name type="scientific">Saccharothrix mutabilis subsp. mutabilis</name>
    <dbReference type="NCBI Taxonomy" id="66855"/>
    <lineage>
        <taxon>Bacteria</taxon>
        <taxon>Bacillati</taxon>
        <taxon>Actinomycetota</taxon>
        <taxon>Actinomycetes</taxon>
        <taxon>Pseudonocardiales</taxon>
        <taxon>Pseudonocardiaceae</taxon>
        <taxon>Saccharothrix</taxon>
    </lineage>
</organism>
<evidence type="ECO:0000256" key="3">
    <source>
        <dbReference type="ARBA" id="ARBA00022801"/>
    </source>
</evidence>
<dbReference type="SUPFAM" id="SSF52743">
    <property type="entry name" value="Subtilisin-like"/>
    <property type="match status" value="1"/>
</dbReference>
<gene>
    <name evidence="7" type="ORF">GCM10010492_56670</name>
</gene>
<dbReference type="InterPro" id="IPR050131">
    <property type="entry name" value="Peptidase_S8_subtilisin-like"/>
</dbReference>
<keyword evidence="3 5" id="KW-0378">Hydrolase</keyword>
<keyword evidence="8" id="KW-1185">Reference proteome</keyword>
<comment type="similarity">
    <text evidence="1 5">Belongs to the peptidase S8 family.</text>
</comment>
<evidence type="ECO:0000256" key="5">
    <source>
        <dbReference type="PROSITE-ProRule" id="PRU01240"/>
    </source>
</evidence>
<evidence type="ECO:0000313" key="7">
    <source>
        <dbReference type="EMBL" id="GAA0249325.1"/>
    </source>
</evidence>
<feature type="active site" description="Charge relay system" evidence="5">
    <location>
        <position position="146"/>
    </location>
</feature>
<dbReference type="InterPro" id="IPR023827">
    <property type="entry name" value="Peptidase_S8_Asp-AS"/>
</dbReference>
<dbReference type="InterPro" id="IPR036852">
    <property type="entry name" value="Peptidase_S8/S53_dom_sf"/>
</dbReference>
<feature type="active site" description="Charge relay system" evidence="5">
    <location>
        <position position="318"/>
    </location>
</feature>
<feature type="active site" description="Charge relay system" evidence="5">
    <location>
        <position position="104"/>
    </location>
</feature>
<dbReference type="RefSeq" id="WP_343936984.1">
    <property type="nucleotide sequence ID" value="NZ_BAAABU010000017.1"/>
</dbReference>
<evidence type="ECO:0000259" key="6">
    <source>
        <dbReference type="Pfam" id="PF00082"/>
    </source>
</evidence>
<reference evidence="7 8" key="1">
    <citation type="journal article" date="2019" name="Int. J. Syst. Evol. Microbiol.">
        <title>The Global Catalogue of Microorganisms (GCM) 10K type strain sequencing project: providing services to taxonomists for standard genome sequencing and annotation.</title>
        <authorList>
            <consortium name="The Broad Institute Genomics Platform"/>
            <consortium name="The Broad Institute Genome Sequencing Center for Infectious Disease"/>
            <person name="Wu L."/>
            <person name="Ma J."/>
        </authorList>
    </citation>
    <scope>NUCLEOTIDE SEQUENCE [LARGE SCALE GENOMIC DNA]</scope>
    <source>
        <strain evidence="7 8">JCM 3380</strain>
    </source>
</reference>
<dbReference type="InterPro" id="IPR015500">
    <property type="entry name" value="Peptidase_S8_subtilisin-rel"/>
</dbReference>
<comment type="caution">
    <text evidence="7">The sequence shown here is derived from an EMBL/GenBank/DDBJ whole genome shotgun (WGS) entry which is preliminary data.</text>
</comment>